<comment type="caution">
    <text evidence="2">The sequence shown here is derived from an EMBL/GenBank/DDBJ whole genome shotgun (WGS) entry which is preliminary data.</text>
</comment>
<keyword evidence="1" id="KW-0812">Transmembrane</keyword>
<name>A0A9P5TXF7_9AGAR</name>
<evidence type="ECO:0000313" key="2">
    <source>
        <dbReference type="EMBL" id="KAF9056896.1"/>
    </source>
</evidence>
<evidence type="ECO:0000256" key="1">
    <source>
        <dbReference type="SAM" id="Phobius"/>
    </source>
</evidence>
<dbReference type="EMBL" id="JADNRY010000413">
    <property type="protein sequence ID" value="KAF9056896.1"/>
    <property type="molecule type" value="Genomic_DNA"/>
</dbReference>
<proteinExistence type="predicted"/>
<dbReference type="OrthoDB" id="3260021at2759"/>
<evidence type="ECO:0000313" key="3">
    <source>
        <dbReference type="Proteomes" id="UP000772434"/>
    </source>
</evidence>
<keyword evidence="1" id="KW-0472">Membrane</keyword>
<sequence>MPTIQRAKPTLQMYRGPSTRRSPIQTPMQLKAETLPQYYSDLSGYPSASEISTRDKLLSFLQSIQKVAARLLTDPEFTRAKAFRFLAPIAVFLFLLIVFATFHQNWDIWITDKAMMNQVAEVGFLCMMVVVLIGGTLGVLWLLIWVVHFSVKRFTESNFTGGRTSMLGNVMGGLFTS</sequence>
<feature type="transmembrane region" description="Helical" evidence="1">
    <location>
        <begin position="122"/>
        <end position="147"/>
    </location>
</feature>
<dbReference type="Proteomes" id="UP000772434">
    <property type="component" value="Unassembled WGS sequence"/>
</dbReference>
<feature type="transmembrane region" description="Helical" evidence="1">
    <location>
        <begin position="82"/>
        <end position="102"/>
    </location>
</feature>
<keyword evidence="1" id="KW-1133">Transmembrane helix</keyword>
<gene>
    <name evidence="2" type="ORF">BDP27DRAFT_1344452</name>
</gene>
<protein>
    <submittedName>
        <fullName evidence="2">Uncharacterized protein</fullName>
    </submittedName>
</protein>
<dbReference type="AlphaFoldDB" id="A0A9P5TXF7"/>
<organism evidence="2 3">
    <name type="scientific">Rhodocollybia butyracea</name>
    <dbReference type="NCBI Taxonomy" id="206335"/>
    <lineage>
        <taxon>Eukaryota</taxon>
        <taxon>Fungi</taxon>
        <taxon>Dikarya</taxon>
        <taxon>Basidiomycota</taxon>
        <taxon>Agaricomycotina</taxon>
        <taxon>Agaricomycetes</taxon>
        <taxon>Agaricomycetidae</taxon>
        <taxon>Agaricales</taxon>
        <taxon>Marasmiineae</taxon>
        <taxon>Omphalotaceae</taxon>
        <taxon>Rhodocollybia</taxon>
    </lineage>
</organism>
<accession>A0A9P5TXF7</accession>
<reference evidence="2" key="1">
    <citation type="submission" date="2020-11" db="EMBL/GenBank/DDBJ databases">
        <authorList>
            <consortium name="DOE Joint Genome Institute"/>
            <person name="Ahrendt S."/>
            <person name="Riley R."/>
            <person name="Andreopoulos W."/>
            <person name="Labutti K."/>
            <person name="Pangilinan J."/>
            <person name="Ruiz-Duenas F.J."/>
            <person name="Barrasa J.M."/>
            <person name="Sanchez-Garcia M."/>
            <person name="Camarero S."/>
            <person name="Miyauchi S."/>
            <person name="Serrano A."/>
            <person name="Linde D."/>
            <person name="Babiker R."/>
            <person name="Drula E."/>
            <person name="Ayuso-Fernandez I."/>
            <person name="Pacheco R."/>
            <person name="Padilla G."/>
            <person name="Ferreira P."/>
            <person name="Barriuso J."/>
            <person name="Kellner H."/>
            <person name="Castanera R."/>
            <person name="Alfaro M."/>
            <person name="Ramirez L."/>
            <person name="Pisabarro A.G."/>
            <person name="Kuo A."/>
            <person name="Tritt A."/>
            <person name="Lipzen A."/>
            <person name="He G."/>
            <person name="Yan M."/>
            <person name="Ng V."/>
            <person name="Cullen D."/>
            <person name="Martin F."/>
            <person name="Rosso M.-N."/>
            <person name="Henrissat B."/>
            <person name="Hibbett D."/>
            <person name="Martinez A.T."/>
            <person name="Grigoriev I.V."/>
        </authorList>
    </citation>
    <scope>NUCLEOTIDE SEQUENCE</scope>
    <source>
        <strain evidence="2">AH 40177</strain>
    </source>
</reference>
<keyword evidence="3" id="KW-1185">Reference proteome</keyword>